<evidence type="ECO:0000256" key="4">
    <source>
        <dbReference type="ARBA" id="ARBA00022968"/>
    </source>
</evidence>
<evidence type="ECO:0000256" key="6">
    <source>
        <dbReference type="ARBA" id="ARBA00023136"/>
    </source>
</evidence>
<gene>
    <name evidence="9" type="ORF">ONB1V03_LOCUS4542</name>
</gene>
<proteinExistence type="inferred from homology"/>
<dbReference type="OrthoDB" id="5912413at2759"/>
<evidence type="ECO:0000313" key="9">
    <source>
        <dbReference type="EMBL" id="CAD7644207.1"/>
    </source>
</evidence>
<dbReference type="PANTHER" id="PTHR11523">
    <property type="entry name" value="SODIUM/POTASSIUM-DEPENDENT ATPASE BETA SUBUNIT"/>
    <property type="match status" value="1"/>
</dbReference>
<dbReference type="InterPro" id="IPR000402">
    <property type="entry name" value="Na/K_ATPase_sub_beta"/>
</dbReference>
<evidence type="ECO:0000313" key="10">
    <source>
        <dbReference type="Proteomes" id="UP000728032"/>
    </source>
</evidence>
<feature type="compositionally biased region" description="Basic and acidic residues" evidence="7">
    <location>
        <begin position="47"/>
        <end position="69"/>
    </location>
</feature>
<dbReference type="GO" id="GO:0005890">
    <property type="term" value="C:sodium:potassium-exchanging ATPase complex"/>
    <property type="evidence" value="ECO:0007669"/>
    <property type="project" value="InterPro"/>
</dbReference>
<keyword evidence="5 8" id="KW-1133">Transmembrane helix</keyword>
<evidence type="ECO:0000256" key="3">
    <source>
        <dbReference type="ARBA" id="ARBA00022692"/>
    </source>
</evidence>
<protein>
    <recommendedName>
        <fullName evidence="11">Sodium/potassium-transporting ATPase subunit beta-2</fullName>
    </recommendedName>
</protein>
<evidence type="ECO:0008006" key="11">
    <source>
        <dbReference type="Google" id="ProtNLM"/>
    </source>
</evidence>
<evidence type="ECO:0000256" key="1">
    <source>
        <dbReference type="ARBA" id="ARBA00004606"/>
    </source>
</evidence>
<dbReference type="EMBL" id="OC916419">
    <property type="protein sequence ID" value="CAD7644207.1"/>
    <property type="molecule type" value="Genomic_DNA"/>
</dbReference>
<accession>A0A7R9QFQ4</accession>
<reference evidence="9" key="1">
    <citation type="submission" date="2020-11" db="EMBL/GenBank/DDBJ databases">
        <authorList>
            <person name="Tran Van P."/>
        </authorList>
    </citation>
    <scope>NUCLEOTIDE SEQUENCE</scope>
</reference>
<evidence type="ECO:0000256" key="2">
    <source>
        <dbReference type="ARBA" id="ARBA00005876"/>
    </source>
</evidence>
<keyword evidence="3 8" id="KW-0812">Transmembrane</keyword>
<name>A0A7R9QFQ4_9ACAR</name>
<sequence length="343" mass="38916">MSEKTPEKKSETYQLDELSKKEEEANEDTPLKPRDNDVEAGGQTDISETKDNEKSVMASADEKAAEDKQSSALLDQRKVKLILAIVGAVLLVLLLLIVAILVIIYRDGWDEDSTYRYIRLVPKPNGPQNLLQFRHGGMPYEGRVWPDLVRQMDDFVHNYNPELNTRTKNVSECIPGFERKPGTQCLFDIRTIAPECTKGDYGYATGTPCVFLQFNNISGWTPELYTDEDFYSNNSLPETLRQFSRTSRMVFIECKGNTIVDQENMGPIEYTPTQGFPIYYFPYDGHPDYMPPFVAIRFKSPATSIAIGITCRLYAKNLNQTSDASFETIPEPVPALPFNLFIE</sequence>
<dbReference type="GO" id="GO:1990573">
    <property type="term" value="P:potassium ion import across plasma membrane"/>
    <property type="evidence" value="ECO:0007669"/>
    <property type="project" value="TreeGrafter"/>
</dbReference>
<dbReference type="Gene3D" id="2.60.40.1660">
    <property type="entry name" value="Na, k-atpase alpha subunit"/>
    <property type="match status" value="1"/>
</dbReference>
<keyword evidence="10" id="KW-1185">Reference proteome</keyword>
<dbReference type="AlphaFoldDB" id="A0A7R9QFQ4"/>
<keyword evidence="4" id="KW-0735">Signal-anchor</keyword>
<dbReference type="Proteomes" id="UP000728032">
    <property type="component" value="Unassembled WGS sequence"/>
</dbReference>
<comment type="subcellular location">
    <subcellularLocation>
        <location evidence="1">Membrane</location>
        <topology evidence="1">Single-pass type II membrane protein</topology>
    </subcellularLocation>
</comment>
<dbReference type="EMBL" id="CAJPVJ010001594">
    <property type="protein sequence ID" value="CAG2164996.1"/>
    <property type="molecule type" value="Genomic_DNA"/>
</dbReference>
<organism evidence="9">
    <name type="scientific">Oppiella nova</name>
    <dbReference type="NCBI Taxonomy" id="334625"/>
    <lineage>
        <taxon>Eukaryota</taxon>
        <taxon>Metazoa</taxon>
        <taxon>Ecdysozoa</taxon>
        <taxon>Arthropoda</taxon>
        <taxon>Chelicerata</taxon>
        <taxon>Arachnida</taxon>
        <taxon>Acari</taxon>
        <taxon>Acariformes</taxon>
        <taxon>Sarcoptiformes</taxon>
        <taxon>Oribatida</taxon>
        <taxon>Brachypylina</taxon>
        <taxon>Oppioidea</taxon>
        <taxon>Oppiidae</taxon>
        <taxon>Oppiella</taxon>
    </lineage>
</organism>
<keyword evidence="6 8" id="KW-0472">Membrane</keyword>
<dbReference type="Pfam" id="PF00287">
    <property type="entry name" value="Na_K-ATPase"/>
    <property type="match status" value="1"/>
</dbReference>
<dbReference type="GO" id="GO:0001671">
    <property type="term" value="F:ATPase activator activity"/>
    <property type="evidence" value="ECO:0007669"/>
    <property type="project" value="TreeGrafter"/>
</dbReference>
<feature type="compositionally biased region" description="Basic and acidic residues" evidence="7">
    <location>
        <begin position="1"/>
        <end position="37"/>
    </location>
</feature>
<evidence type="ECO:0000256" key="7">
    <source>
        <dbReference type="SAM" id="MobiDB-lite"/>
    </source>
</evidence>
<comment type="similarity">
    <text evidence="2">Belongs to the X(+)/potassium ATPases subunit beta family.</text>
</comment>
<dbReference type="InterPro" id="IPR038702">
    <property type="entry name" value="Na/K_ATPase_sub_beta_sf"/>
</dbReference>
<feature type="transmembrane region" description="Helical" evidence="8">
    <location>
        <begin position="81"/>
        <end position="105"/>
    </location>
</feature>
<evidence type="ECO:0000256" key="5">
    <source>
        <dbReference type="ARBA" id="ARBA00022989"/>
    </source>
</evidence>
<dbReference type="PANTHER" id="PTHR11523:SF28">
    <property type="entry name" value="NA_K-ATPASE BETA SUBUNIT ISOFORM 4-RELATED"/>
    <property type="match status" value="1"/>
</dbReference>
<dbReference type="GO" id="GO:0006883">
    <property type="term" value="P:intracellular sodium ion homeostasis"/>
    <property type="evidence" value="ECO:0007669"/>
    <property type="project" value="TreeGrafter"/>
</dbReference>
<dbReference type="GO" id="GO:0036376">
    <property type="term" value="P:sodium ion export across plasma membrane"/>
    <property type="evidence" value="ECO:0007669"/>
    <property type="project" value="TreeGrafter"/>
</dbReference>
<evidence type="ECO:0000256" key="8">
    <source>
        <dbReference type="SAM" id="Phobius"/>
    </source>
</evidence>
<feature type="region of interest" description="Disordered" evidence="7">
    <location>
        <begin position="1"/>
        <end position="69"/>
    </location>
</feature>
<dbReference type="GO" id="GO:0030007">
    <property type="term" value="P:intracellular potassium ion homeostasis"/>
    <property type="evidence" value="ECO:0007669"/>
    <property type="project" value="TreeGrafter"/>
</dbReference>